<organism evidence="2">
    <name type="scientific">Pseudarthrobacter sulfonivorans</name>
    <dbReference type="NCBI Taxonomy" id="121292"/>
    <lineage>
        <taxon>Bacteria</taxon>
        <taxon>Bacillati</taxon>
        <taxon>Actinomycetota</taxon>
        <taxon>Actinomycetes</taxon>
        <taxon>Micrococcales</taxon>
        <taxon>Micrococcaceae</taxon>
        <taxon>Pseudarthrobacter</taxon>
    </lineage>
</organism>
<feature type="transmembrane region" description="Helical" evidence="1">
    <location>
        <begin position="130"/>
        <end position="150"/>
    </location>
</feature>
<dbReference type="KEGG" id="psul:AU252_05380"/>
<evidence type="ECO:0000256" key="1">
    <source>
        <dbReference type="SAM" id="Phobius"/>
    </source>
</evidence>
<dbReference type="Pfam" id="PF10067">
    <property type="entry name" value="DUF2306"/>
    <property type="match status" value="1"/>
</dbReference>
<accession>A0A0U3QGM3</accession>
<name>A0A0U3QGM3_9MICC</name>
<reference evidence="2 3" key="1">
    <citation type="submission" date="2015-12" db="EMBL/GenBank/DDBJ databases">
        <authorList>
            <person name="Shamseldin A."/>
            <person name="Moawad H."/>
            <person name="Abd El-Rahim W.M."/>
            <person name="Sadowsky M.J."/>
        </authorList>
    </citation>
    <scope>NUCLEOTIDE SEQUENCE [LARGE SCALE GENOMIC DNA]</scope>
    <source>
        <strain evidence="2 3">Ar51</strain>
    </source>
</reference>
<dbReference type="Proteomes" id="UP000065151">
    <property type="component" value="Chromosome"/>
</dbReference>
<protein>
    <recommendedName>
        <fullName evidence="4">DUF2306 domain-containing protein</fullName>
    </recommendedName>
</protein>
<evidence type="ECO:0000313" key="2">
    <source>
        <dbReference type="EMBL" id="ALV40667.1"/>
    </source>
</evidence>
<dbReference type="RefSeq" id="WP_058929837.1">
    <property type="nucleotide sequence ID" value="NZ_CP013747.1"/>
</dbReference>
<gene>
    <name evidence="2" type="ORF">AU252_05380</name>
</gene>
<evidence type="ECO:0000313" key="3">
    <source>
        <dbReference type="Proteomes" id="UP000065151"/>
    </source>
</evidence>
<keyword evidence="1" id="KW-1133">Transmembrane helix</keyword>
<proteinExistence type="predicted"/>
<feature type="transmembrane region" description="Helical" evidence="1">
    <location>
        <begin position="162"/>
        <end position="184"/>
    </location>
</feature>
<feature type="transmembrane region" description="Helical" evidence="1">
    <location>
        <begin position="99"/>
        <end position="118"/>
    </location>
</feature>
<evidence type="ECO:0008006" key="4">
    <source>
        <dbReference type="Google" id="ProtNLM"/>
    </source>
</evidence>
<dbReference type="AlphaFoldDB" id="A0A0U3QGM3"/>
<feature type="transmembrane region" description="Helical" evidence="1">
    <location>
        <begin position="17"/>
        <end position="38"/>
    </location>
</feature>
<dbReference type="STRING" id="121292.AU252_05380"/>
<feature type="transmembrane region" description="Helical" evidence="1">
    <location>
        <begin position="58"/>
        <end position="79"/>
    </location>
</feature>
<dbReference type="InterPro" id="IPR018750">
    <property type="entry name" value="DUF2306_membrane"/>
</dbReference>
<feature type="transmembrane region" description="Helical" evidence="1">
    <location>
        <begin position="196"/>
        <end position="214"/>
    </location>
</feature>
<keyword evidence="1" id="KW-0472">Membrane</keyword>
<dbReference type="EMBL" id="CP013747">
    <property type="protein sequence ID" value="ALV40667.1"/>
    <property type="molecule type" value="Genomic_DNA"/>
</dbReference>
<keyword evidence="1" id="KW-0812">Transmembrane</keyword>
<sequence>MKTATIPRSRQNPRIRWLVPAALIFLSLVPIIAGAVRLTDLTGGQVTPDNARFFDSPVPVLIHIPTVTVYLVLGAFQFVPSLRRGKRGKASWHRIAGRILAPTGLLAALSGLWMAVFYDLPPLDGPLLLVLRLVFGSAMVAFIVLGFIAVRRRNYVRHSEWMSRAYAIGIAQGTIVVVTIPWILLVGPVDELTRALLIGASWVLSLAVAEYFIYRRAQAPTRAALPSRAPSS</sequence>